<evidence type="ECO:0000313" key="2">
    <source>
        <dbReference type="Proteomes" id="UP000014243"/>
    </source>
</evidence>
<reference evidence="1 2" key="1">
    <citation type="journal article" date="2013" name="PLoS ONE">
        <title>Lactobacillus paracasei comparative genomics: towards species pan-genome definition and exploitation of diversity.</title>
        <authorList>
            <person name="Smokvina T."/>
            <person name="Wels M."/>
            <person name="Polka J."/>
            <person name="Chervaux C."/>
            <person name="Brisse S."/>
            <person name="Boekhorst J."/>
            <person name="van Hylckama Vlieg J.E."/>
            <person name="Siezen R.J."/>
        </authorList>
    </citation>
    <scope>NUCLEOTIDE SEQUENCE [LARGE SCALE GENOMIC DNA]</scope>
    <source>
        <strain evidence="1 2">Lpp126</strain>
    </source>
</reference>
<accession>S2S8N7</accession>
<comment type="caution">
    <text evidence="1">The sequence shown here is derived from an EMBL/GenBank/DDBJ whole genome shotgun (WGS) entry which is preliminary data.</text>
</comment>
<gene>
    <name evidence="1" type="ORF">Lpp126_08112</name>
</gene>
<organism evidence="1 2">
    <name type="scientific">Lacticaseibacillus paracasei subsp. paracasei Lpp126</name>
    <dbReference type="NCBI Taxonomy" id="1256206"/>
    <lineage>
        <taxon>Bacteria</taxon>
        <taxon>Bacillati</taxon>
        <taxon>Bacillota</taxon>
        <taxon>Bacilli</taxon>
        <taxon>Lactobacillales</taxon>
        <taxon>Lactobacillaceae</taxon>
        <taxon>Lacticaseibacillus</taxon>
    </lineage>
</organism>
<name>S2S8N7_LACPA</name>
<feature type="non-terminal residue" evidence="1">
    <location>
        <position position="51"/>
    </location>
</feature>
<protein>
    <submittedName>
        <fullName evidence="1">Uncharacterized protein</fullName>
    </submittedName>
</protein>
<sequence length="51" mass="5505">MTIKSLQGDIFWGRTMDYNTSFFHESPVGGVPGKIVSLPANKALPTQVPNG</sequence>
<dbReference type="EMBL" id="ANKC01000574">
    <property type="protein sequence ID" value="EPC75883.1"/>
    <property type="molecule type" value="Genomic_DNA"/>
</dbReference>
<evidence type="ECO:0000313" key="1">
    <source>
        <dbReference type="EMBL" id="EPC75883.1"/>
    </source>
</evidence>
<dbReference type="AlphaFoldDB" id="S2S8N7"/>
<dbReference type="Proteomes" id="UP000014243">
    <property type="component" value="Unassembled WGS sequence"/>
</dbReference>
<proteinExistence type="predicted"/>